<dbReference type="Proteomes" id="UP000480178">
    <property type="component" value="Chromosome"/>
</dbReference>
<proteinExistence type="predicted"/>
<evidence type="ECO:0000313" key="1">
    <source>
        <dbReference type="EMBL" id="QHT65195.1"/>
    </source>
</evidence>
<sequence length="187" mass="21516">MNKHFILKQELSKIPQIKALSMHTQPPASDGYITNIFEFDNGKEILKHNVYRKDGDTTFIHLYNIALLAGRNLHPSDTVREFLINQTYARQLGFTQPAEAIGKILNYEGKYLPIVGAVKDFHIQSLHKAIEPVAIATHTNNFYDFSLKLSTQGKQAGDFKVLIRQIERIWKSCIRKKNLPIHFWTNP</sequence>
<dbReference type="KEGG" id="rhoz:GXP67_00145"/>
<keyword evidence="2" id="KW-1185">Reference proteome</keyword>
<evidence type="ECO:0000313" key="2">
    <source>
        <dbReference type="Proteomes" id="UP000480178"/>
    </source>
</evidence>
<dbReference type="RefSeq" id="WP_162441283.1">
    <property type="nucleotide sequence ID" value="NZ_CP048222.1"/>
</dbReference>
<name>A0A6C0GB79_9BACT</name>
<dbReference type="EMBL" id="CP048222">
    <property type="protein sequence ID" value="QHT65195.1"/>
    <property type="molecule type" value="Genomic_DNA"/>
</dbReference>
<accession>A0A6C0GB79</accession>
<gene>
    <name evidence="1" type="ORF">GXP67_00145</name>
</gene>
<organism evidence="1 2">
    <name type="scientific">Rhodocytophaga rosea</name>
    <dbReference type="NCBI Taxonomy" id="2704465"/>
    <lineage>
        <taxon>Bacteria</taxon>
        <taxon>Pseudomonadati</taxon>
        <taxon>Bacteroidota</taxon>
        <taxon>Cytophagia</taxon>
        <taxon>Cytophagales</taxon>
        <taxon>Rhodocytophagaceae</taxon>
        <taxon>Rhodocytophaga</taxon>
    </lineage>
</organism>
<dbReference type="AlphaFoldDB" id="A0A6C0GB79"/>
<protein>
    <submittedName>
        <fullName evidence="1">Uncharacterized protein</fullName>
    </submittedName>
</protein>
<reference evidence="1 2" key="1">
    <citation type="submission" date="2020-01" db="EMBL/GenBank/DDBJ databases">
        <authorList>
            <person name="Kim M.K."/>
        </authorList>
    </citation>
    <scope>NUCLEOTIDE SEQUENCE [LARGE SCALE GENOMIC DNA]</scope>
    <source>
        <strain evidence="1 2">172606-1</strain>
    </source>
</reference>